<evidence type="ECO:0000256" key="1">
    <source>
        <dbReference type="ARBA" id="ARBA00022737"/>
    </source>
</evidence>
<dbReference type="InterPro" id="IPR047150">
    <property type="entry name" value="SGT"/>
</dbReference>
<keyword evidence="5" id="KW-1185">Reference proteome</keyword>
<dbReference type="GO" id="GO:0060090">
    <property type="term" value="F:molecular adaptor activity"/>
    <property type="evidence" value="ECO:0007669"/>
    <property type="project" value="TreeGrafter"/>
</dbReference>
<accession>A0A9W7L2J0</accession>
<dbReference type="InterPro" id="IPR011990">
    <property type="entry name" value="TPR-like_helical_dom_sf"/>
</dbReference>
<dbReference type="InterPro" id="IPR019734">
    <property type="entry name" value="TPR_rpt"/>
</dbReference>
<dbReference type="AlphaFoldDB" id="A0A9W7L2J0"/>
<feature type="region of interest" description="Disordered" evidence="3">
    <location>
        <begin position="353"/>
        <end position="375"/>
    </location>
</feature>
<evidence type="ECO:0000313" key="5">
    <source>
        <dbReference type="Proteomes" id="UP001165065"/>
    </source>
</evidence>
<dbReference type="GO" id="GO:0006620">
    <property type="term" value="P:post-translational protein targeting to endoplasmic reticulum membrane"/>
    <property type="evidence" value="ECO:0007669"/>
    <property type="project" value="TreeGrafter"/>
</dbReference>
<keyword evidence="2" id="KW-0802">TPR repeat</keyword>
<dbReference type="Proteomes" id="UP001165065">
    <property type="component" value="Unassembled WGS sequence"/>
</dbReference>
<comment type="caution">
    <text evidence="4">The sequence shown here is derived from an EMBL/GenBank/DDBJ whole genome shotgun (WGS) entry which is preliminary data.</text>
</comment>
<dbReference type="PANTHER" id="PTHR45831">
    <property type="entry name" value="LD24721P"/>
    <property type="match status" value="1"/>
</dbReference>
<name>A0A9W7L2J0_9STRA</name>
<dbReference type="GO" id="GO:0072380">
    <property type="term" value="C:TRC complex"/>
    <property type="evidence" value="ECO:0007669"/>
    <property type="project" value="TreeGrafter"/>
</dbReference>
<gene>
    <name evidence="4" type="ORF">TrCOL_g2805</name>
</gene>
<dbReference type="GO" id="GO:0016020">
    <property type="term" value="C:membrane"/>
    <property type="evidence" value="ECO:0007669"/>
    <property type="project" value="TreeGrafter"/>
</dbReference>
<dbReference type="SMART" id="SM00028">
    <property type="entry name" value="TPR"/>
    <property type="match status" value="3"/>
</dbReference>
<dbReference type="SUPFAM" id="SSF48452">
    <property type="entry name" value="TPR-like"/>
    <property type="match status" value="1"/>
</dbReference>
<proteinExistence type="predicted"/>
<dbReference type="EMBL" id="BRYA01000548">
    <property type="protein sequence ID" value="GMI22469.1"/>
    <property type="molecule type" value="Genomic_DNA"/>
</dbReference>
<evidence type="ECO:0000256" key="3">
    <source>
        <dbReference type="SAM" id="MobiDB-lite"/>
    </source>
</evidence>
<protein>
    <submittedName>
        <fullName evidence="4">Uncharacterized protein</fullName>
    </submittedName>
</protein>
<keyword evidence="1" id="KW-0677">Repeat</keyword>
<reference evidence="5" key="1">
    <citation type="journal article" date="2023" name="Commun. Biol.">
        <title>Genome analysis of Parmales, the sister group of diatoms, reveals the evolutionary specialization of diatoms from phago-mixotrophs to photoautotrophs.</title>
        <authorList>
            <person name="Ban H."/>
            <person name="Sato S."/>
            <person name="Yoshikawa S."/>
            <person name="Yamada K."/>
            <person name="Nakamura Y."/>
            <person name="Ichinomiya M."/>
            <person name="Sato N."/>
            <person name="Blanc-Mathieu R."/>
            <person name="Endo H."/>
            <person name="Kuwata A."/>
            <person name="Ogata H."/>
        </authorList>
    </citation>
    <scope>NUCLEOTIDE SEQUENCE [LARGE SCALE GENOMIC DNA]</scope>
</reference>
<dbReference type="Gene3D" id="2.60.120.620">
    <property type="entry name" value="q2cbj1_9rhob like domain"/>
    <property type="match status" value="1"/>
</dbReference>
<organism evidence="4 5">
    <name type="scientific">Triparma columacea</name>
    <dbReference type="NCBI Taxonomy" id="722753"/>
    <lineage>
        <taxon>Eukaryota</taxon>
        <taxon>Sar</taxon>
        <taxon>Stramenopiles</taxon>
        <taxon>Ochrophyta</taxon>
        <taxon>Bolidophyceae</taxon>
        <taxon>Parmales</taxon>
        <taxon>Triparmaceae</taxon>
        <taxon>Triparma</taxon>
    </lineage>
</organism>
<evidence type="ECO:0000313" key="4">
    <source>
        <dbReference type="EMBL" id="GMI22469.1"/>
    </source>
</evidence>
<dbReference type="Gene3D" id="1.25.40.10">
    <property type="entry name" value="Tetratricopeptide repeat domain"/>
    <property type="match status" value="1"/>
</dbReference>
<dbReference type="OrthoDB" id="2423701at2759"/>
<feature type="region of interest" description="Disordered" evidence="3">
    <location>
        <begin position="584"/>
        <end position="609"/>
    </location>
</feature>
<dbReference type="PANTHER" id="PTHR45831:SF5">
    <property type="entry name" value="STI1 DOMAIN-CONTAINING PROTEIN"/>
    <property type="match status" value="1"/>
</dbReference>
<sequence length="687" mass="74678">MSGVYEASAEGFDLTEPVSSPIHLDHKDAGTEAFKQKFFEKAVEEYTAAYSLAPESDDAFKSVVLCNRSAAHGGLGHLSKALEDAKLSLKYDPENVKGFYRVATYSLQTSDYVGAISAAEKGLAVDPENKPLLRLKIKAKKERKAAPPKMSSKNKNYVSLYPERTEKHGSARDMLRQLKFELGSGKASKTHTGLDGMFSRLMDPKKFQQTIFPGLSPEARKNAPKTLVELLENPVYEEEMAQNGIPDARKKAHSVLENVKRKGAKQNQFMDAATEASLWPQIMQEAIAHQVIEVVNRVNKKEHSNKGISAAVVCAVACALDLNSIHNTEGVSIPINEQFLPMVDRVLGADNNISRGARGTTGPSSTGGAVSNDDEEDDFVIPEEALVGLLVVPGVEPTRMSEIEANRSFTPSSSSSDPDLTVGSGWFVLDSFLGPDAYSVLGRAIASDCKRMLRNDRMTPIPVMKRAGEGTKGGILSEGHGKIAWVSGGELEEKYAAVAEVINTLRGLSSELNEHALSLYKENHRRDEINVFKVAKPLDENVAVTSFRKGDRQGPRLDSGETEGEDVGHAVSCLYFCGDVGGEGSGGGEEKDGEGEGAGTNRSGALRLTNASDKKTAVISHKKDRLVCWRSKDVENEILEVLGASENLFAIRLWFHGCITSRENVMLSIGRLKEKNLKAQQPTQQSK</sequence>
<evidence type="ECO:0000256" key="2">
    <source>
        <dbReference type="ARBA" id="ARBA00022803"/>
    </source>
</evidence>